<dbReference type="EMBL" id="UFQC01000006">
    <property type="protein sequence ID" value="SSW65322.1"/>
    <property type="molecule type" value="Genomic_DNA"/>
</dbReference>
<name>A0A446CBV8_9BURK</name>
<dbReference type="Proteomes" id="UP000289465">
    <property type="component" value="Unassembled WGS sequence"/>
</dbReference>
<dbReference type="Gene3D" id="3.40.50.2300">
    <property type="match status" value="2"/>
</dbReference>
<evidence type="ECO:0000256" key="2">
    <source>
        <dbReference type="ARBA" id="ARBA00022729"/>
    </source>
</evidence>
<dbReference type="InterPro" id="IPR051010">
    <property type="entry name" value="BCAA_transport"/>
</dbReference>
<dbReference type="SUPFAM" id="SSF53822">
    <property type="entry name" value="Periplasmic binding protein-like I"/>
    <property type="match status" value="1"/>
</dbReference>
<dbReference type="PANTHER" id="PTHR30483:SF6">
    <property type="entry name" value="PERIPLASMIC BINDING PROTEIN OF ABC TRANSPORTER FOR NATURAL AMINO ACIDS"/>
    <property type="match status" value="1"/>
</dbReference>
<keyword evidence="2 3" id="KW-0732">Signal</keyword>
<dbReference type="InterPro" id="IPR028081">
    <property type="entry name" value="Leu-bd"/>
</dbReference>
<gene>
    <name evidence="5" type="ORF">AVE30378_01483</name>
</gene>
<evidence type="ECO:0000313" key="5">
    <source>
        <dbReference type="EMBL" id="SSW65322.1"/>
    </source>
</evidence>
<dbReference type="RefSeq" id="WP_165360115.1">
    <property type="nucleotide sequence ID" value="NZ_UFQC01000006.1"/>
</dbReference>
<evidence type="ECO:0000313" key="6">
    <source>
        <dbReference type="Proteomes" id="UP000289465"/>
    </source>
</evidence>
<dbReference type="PANTHER" id="PTHR30483">
    <property type="entry name" value="LEUCINE-SPECIFIC-BINDING PROTEIN"/>
    <property type="match status" value="1"/>
</dbReference>
<proteinExistence type="inferred from homology"/>
<protein>
    <submittedName>
        <fullName evidence="5">Leu/Ile/Val-binding protein</fullName>
    </submittedName>
</protein>
<dbReference type="AlphaFoldDB" id="A0A446CBV8"/>
<evidence type="ECO:0000256" key="3">
    <source>
        <dbReference type="SAM" id="SignalP"/>
    </source>
</evidence>
<evidence type="ECO:0000259" key="4">
    <source>
        <dbReference type="Pfam" id="PF13458"/>
    </source>
</evidence>
<dbReference type="PROSITE" id="PS51257">
    <property type="entry name" value="PROKAR_LIPOPROTEIN"/>
    <property type="match status" value="1"/>
</dbReference>
<comment type="similarity">
    <text evidence="1">Belongs to the leucine-binding protein family.</text>
</comment>
<dbReference type="InterPro" id="IPR028082">
    <property type="entry name" value="Peripla_BP_I"/>
</dbReference>
<feature type="domain" description="Leucine-binding protein" evidence="4">
    <location>
        <begin position="31"/>
        <end position="366"/>
    </location>
</feature>
<evidence type="ECO:0000256" key="1">
    <source>
        <dbReference type="ARBA" id="ARBA00010062"/>
    </source>
</evidence>
<accession>A0A446CBV8</accession>
<reference evidence="5 6" key="1">
    <citation type="submission" date="2018-07" db="EMBL/GenBank/DDBJ databases">
        <authorList>
            <person name="Peeters C."/>
        </authorList>
    </citation>
    <scope>NUCLEOTIDE SEQUENCE [LARGE SCALE GENOMIC DNA]</scope>
    <source>
        <strain evidence="5 6">LMG 30378</strain>
    </source>
</reference>
<dbReference type="Pfam" id="PF13458">
    <property type="entry name" value="Peripla_BP_6"/>
    <property type="match status" value="1"/>
</dbReference>
<organism evidence="5 6">
    <name type="scientific">Achromobacter veterisilvae</name>
    <dbReference type="NCBI Taxonomy" id="2069367"/>
    <lineage>
        <taxon>Bacteria</taxon>
        <taxon>Pseudomonadati</taxon>
        <taxon>Pseudomonadota</taxon>
        <taxon>Betaproteobacteria</taxon>
        <taxon>Burkholderiales</taxon>
        <taxon>Alcaligenaceae</taxon>
        <taxon>Achromobacter</taxon>
    </lineage>
</organism>
<feature type="chain" id="PRO_5019299852" evidence="3">
    <location>
        <begin position="29"/>
        <end position="380"/>
    </location>
</feature>
<sequence>MSVKHILNLARRVFPAIALTSLACAANAQNVVVGATVPLTGPLSLTGKQYFNSLKLAEDDINKAGGLQGKPVKFVFEDAQASNGTAVNAYVKLAQENKPAFTFLTSYSTQNMAVAPEVAKAGIPAMYAGGADAVADLRNPWLFRIRPQDSTAAVAMARFVKDELKLSKPGILYIQNDFGQGGANAAAAFLKDQGIVPVGTEAYGQNDKDMSAQLLSLKNKGADVILAFVYPQDGAMVLRQIKMLGLKQPVVASSAAFVPAAMQLLSPPDLENVWGVIDTYLPATDKGKNYAERFKQRFSMDADPYGAAYYDGAMLMAQAINAVGADPQKLQAYLKDLKGYQGVSHVYSFDAKGNGVHDVAIVNFAKGSKDMQFISTIKVD</sequence>
<feature type="signal peptide" evidence="3">
    <location>
        <begin position="1"/>
        <end position="28"/>
    </location>
</feature>